<dbReference type="AlphaFoldDB" id="A0A1X2GU33"/>
<gene>
    <name evidence="2" type="ORF">DM01DRAFT_1404283</name>
</gene>
<sequence length="267" mass="30099">MSKEHTVQKIVNVLVYAFLITASAVSFSGNNSMTDLFEIFETYFDPAPWVFYLWTLIYLLLGGFVIYQWFDQAHEAALHGVGWHFALSGILNTLWLSLMEGEHKVLAFLVAILQVFSISFIFYKLEAEYPANNWWSRLFLHAPFSLWHGWSVFISVVTAFVAFTHVNKDSEGVILPPNVFHIILFYIAVGFLAFTAIGYVEFKGQKGDITSAWVIAFGLWSVFAQQTYDTTRWGALAGAIITTLWPAKPFIMKAAGRDSGENAPLLG</sequence>
<dbReference type="Proteomes" id="UP000242146">
    <property type="component" value="Unassembled WGS sequence"/>
</dbReference>
<comment type="caution">
    <text evidence="2">The sequence shown here is derived from an EMBL/GenBank/DDBJ whole genome shotgun (WGS) entry which is preliminary data.</text>
</comment>
<dbReference type="EMBL" id="MCGT01000003">
    <property type="protein sequence ID" value="ORX61496.1"/>
    <property type="molecule type" value="Genomic_DNA"/>
</dbReference>
<organism evidence="2 3">
    <name type="scientific">Hesseltinella vesiculosa</name>
    <dbReference type="NCBI Taxonomy" id="101127"/>
    <lineage>
        <taxon>Eukaryota</taxon>
        <taxon>Fungi</taxon>
        <taxon>Fungi incertae sedis</taxon>
        <taxon>Mucoromycota</taxon>
        <taxon>Mucoromycotina</taxon>
        <taxon>Mucoromycetes</taxon>
        <taxon>Mucorales</taxon>
        <taxon>Cunninghamellaceae</taxon>
        <taxon>Hesseltinella</taxon>
    </lineage>
</organism>
<keyword evidence="1" id="KW-1133">Transmembrane helix</keyword>
<feature type="transmembrane region" description="Helical" evidence="1">
    <location>
        <begin position="12"/>
        <end position="29"/>
    </location>
</feature>
<evidence type="ECO:0000313" key="2">
    <source>
        <dbReference type="EMBL" id="ORX61496.1"/>
    </source>
</evidence>
<evidence type="ECO:0000313" key="3">
    <source>
        <dbReference type="Proteomes" id="UP000242146"/>
    </source>
</evidence>
<keyword evidence="1" id="KW-0812">Transmembrane</keyword>
<evidence type="ECO:0000256" key="1">
    <source>
        <dbReference type="SAM" id="Phobius"/>
    </source>
</evidence>
<accession>A0A1X2GU33</accession>
<feature type="transmembrane region" description="Helical" evidence="1">
    <location>
        <begin position="81"/>
        <end position="99"/>
    </location>
</feature>
<keyword evidence="3" id="KW-1185">Reference proteome</keyword>
<name>A0A1X2GU33_9FUNG</name>
<feature type="transmembrane region" description="Helical" evidence="1">
    <location>
        <begin position="207"/>
        <end position="224"/>
    </location>
</feature>
<keyword evidence="1" id="KW-0472">Membrane</keyword>
<protein>
    <recommendedName>
        <fullName evidence="4">Tryptophan-rich sensory protein</fullName>
    </recommendedName>
</protein>
<feature type="transmembrane region" description="Helical" evidence="1">
    <location>
        <begin position="49"/>
        <end position="69"/>
    </location>
</feature>
<feature type="transmembrane region" description="Helical" evidence="1">
    <location>
        <begin position="178"/>
        <end position="200"/>
    </location>
</feature>
<dbReference type="PANTHER" id="PTHR33802:SF1">
    <property type="entry name" value="XK-RELATED PROTEIN"/>
    <property type="match status" value="1"/>
</dbReference>
<dbReference type="OrthoDB" id="5586934at2759"/>
<reference evidence="2 3" key="1">
    <citation type="submission" date="2016-07" db="EMBL/GenBank/DDBJ databases">
        <title>Pervasive Adenine N6-methylation of Active Genes in Fungi.</title>
        <authorList>
            <consortium name="DOE Joint Genome Institute"/>
            <person name="Mondo S.J."/>
            <person name="Dannebaum R.O."/>
            <person name="Kuo R.C."/>
            <person name="Labutti K."/>
            <person name="Haridas S."/>
            <person name="Kuo A."/>
            <person name="Salamov A."/>
            <person name="Ahrendt S.R."/>
            <person name="Lipzen A."/>
            <person name="Sullivan W."/>
            <person name="Andreopoulos W.B."/>
            <person name="Clum A."/>
            <person name="Lindquist E."/>
            <person name="Daum C."/>
            <person name="Ramamoorthy G.K."/>
            <person name="Gryganskyi A."/>
            <person name="Culley D."/>
            <person name="Magnuson J.K."/>
            <person name="James T.Y."/>
            <person name="O'Malley M.A."/>
            <person name="Stajich J.E."/>
            <person name="Spatafora J.W."/>
            <person name="Visel A."/>
            <person name="Grigoriev I.V."/>
        </authorList>
    </citation>
    <scope>NUCLEOTIDE SEQUENCE [LARGE SCALE GENOMIC DNA]</scope>
    <source>
        <strain evidence="2 3">NRRL 3301</strain>
    </source>
</reference>
<feature type="transmembrane region" description="Helical" evidence="1">
    <location>
        <begin position="144"/>
        <end position="166"/>
    </location>
</feature>
<evidence type="ECO:0008006" key="4">
    <source>
        <dbReference type="Google" id="ProtNLM"/>
    </source>
</evidence>
<feature type="transmembrane region" description="Helical" evidence="1">
    <location>
        <begin position="105"/>
        <end position="123"/>
    </location>
</feature>
<dbReference type="PANTHER" id="PTHR33802">
    <property type="entry name" value="SI:CH211-161H7.5-RELATED"/>
    <property type="match status" value="1"/>
</dbReference>
<proteinExistence type="predicted"/>